<sequence>MADSLRQPLLNGEDQSRVNDVAPQTPQQNGNGIASGAGQSPAKDLARVESFVSRIISSIGAYLGKIGKELQNSKQPAKAGLAAALCSLLCFAPPPFHIFNRNGVWAVVTADVVLEANVGLTISKGLNRTFGTLAAAALALGVNYFAVYLGVYEPFYIMGWVFFGAGLATMFKFRRPFKDRWNYAVAMSMITFHILILSKSDYKDKVVLPLIRLATIIIGFLTMSLVNLGIAPKYAGSSINELVGKNFKKAGTVLERCVSFYLDGKVLDQVGDILTGKKQDDNIHKSFTEMVATDADCDKLLKAVPFEPCHGRFFYGYPWDMYTDVADNLRYTLYDVIALDSCLRAEIQAPDDLRSFCKEEITNIGKACAEIFNLLGESFERMRQVDCADHLKQAEDWVMLLQHKIAKHSQVILGGAMKSHSGHDLRPGDKPFQEVEVPDFDEAYPFSYSESVMNTPAQTLGYLITPTITPTHSFLANGRVVEGYQPLDEARKRELKRETKARISALSLIKFASLLIELVAKAKYLADLVTELGISAHFDSPSPPPSNVSTPKASMHHV</sequence>
<keyword evidence="7 10" id="KW-0472">Membrane</keyword>
<keyword evidence="8" id="KW-0407">Ion channel</keyword>
<feature type="region of interest" description="Disordered" evidence="9">
    <location>
        <begin position="1"/>
        <end position="40"/>
    </location>
</feature>
<gene>
    <name evidence="11" type="ORF">MARPO_0057s0111</name>
</gene>
<evidence type="ECO:0000256" key="10">
    <source>
        <dbReference type="SAM" id="Phobius"/>
    </source>
</evidence>
<name>A0A2R6WUK3_MARPO</name>
<evidence type="ECO:0000256" key="3">
    <source>
        <dbReference type="ARBA" id="ARBA00022448"/>
    </source>
</evidence>
<evidence type="ECO:0000256" key="4">
    <source>
        <dbReference type="ARBA" id="ARBA00022692"/>
    </source>
</evidence>
<keyword evidence="6" id="KW-0406">Ion transport</keyword>
<reference evidence="12" key="1">
    <citation type="journal article" date="2017" name="Cell">
        <title>Insights into land plant evolution garnered from the Marchantia polymorpha genome.</title>
        <authorList>
            <person name="Bowman J.L."/>
            <person name="Kohchi T."/>
            <person name="Yamato K.T."/>
            <person name="Jenkins J."/>
            <person name="Shu S."/>
            <person name="Ishizaki K."/>
            <person name="Yamaoka S."/>
            <person name="Nishihama R."/>
            <person name="Nakamura Y."/>
            <person name="Berger F."/>
            <person name="Adam C."/>
            <person name="Aki S.S."/>
            <person name="Althoff F."/>
            <person name="Araki T."/>
            <person name="Arteaga-Vazquez M.A."/>
            <person name="Balasubrmanian S."/>
            <person name="Barry K."/>
            <person name="Bauer D."/>
            <person name="Boehm C.R."/>
            <person name="Briginshaw L."/>
            <person name="Caballero-Perez J."/>
            <person name="Catarino B."/>
            <person name="Chen F."/>
            <person name="Chiyoda S."/>
            <person name="Chovatia M."/>
            <person name="Davies K.M."/>
            <person name="Delmans M."/>
            <person name="Demura T."/>
            <person name="Dierschke T."/>
            <person name="Dolan L."/>
            <person name="Dorantes-Acosta A.E."/>
            <person name="Eklund D.M."/>
            <person name="Florent S.N."/>
            <person name="Flores-Sandoval E."/>
            <person name="Fujiyama A."/>
            <person name="Fukuzawa H."/>
            <person name="Galik B."/>
            <person name="Grimanelli D."/>
            <person name="Grimwood J."/>
            <person name="Grossniklaus U."/>
            <person name="Hamada T."/>
            <person name="Haseloff J."/>
            <person name="Hetherington A.J."/>
            <person name="Higo A."/>
            <person name="Hirakawa Y."/>
            <person name="Hundley H.N."/>
            <person name="Ikeda Y."/>
            <person name="Inoue K."/>
            <person name="Inoue S.I."/>
            <person name="Ishida S."/>
            <person name="Jia Q."/>
            <person name="Kakita M."/>
            <person name="Kanazawa T."/>
            <person name="Kawai Y."/>
            <person name="Kawashima T."/>
            <person name="Kennedy M."/>
            <person name="Kinose K."/>
            <person name="Kinoshita T."/>
            <person name="Kohara Y."/>
            <person name="Koide E."/>
            <person name="Komatsu K."/>
            <person name="Kopischke S."/>
            <person name="Kubo M."/>
            <person name="Kyozuka J."/>
            <person name="Lagercrantz U."/>
            <person name="Lin S.S."/>
            <person name="Lindquist E."/>
            <person name="Lipzen A.M."/>
            <person name="Lu C.W."/>
            <person name="De Luna E."/>
            <person name="Martienssen R.A."/>
            <person name="Minamino N."/>
            <person name="Mizutani M."/>
            <person name="Mizutani M."/>
            <person name="Mochizuki N."/>
            <person name="Monte I."/>
            <person name="Mosher R."/>
            <person name="Nagasaki H."/>
            <person name="Nakagami H."/>
            <person name="Naramoto S."/>
            <person name="Nishitani K."/>
            <person name="Ohtani M."/>
            <person name="Okamoto T."/>
            <person name="Okumura M."/>
            <person name="Phillips J."/>
            <person name="Pollak B."/>
            <person name="Reinders A."/>
            <person name="Rovekamp M."/>
            <person name="Sano R."/>
            <person name="Sawa S."/>
            <person name="Schmid M.W."/>
            <person name="Shirakawa M."/>
            <person name="Solano R."/>
            <person name="Spunde A."/>
            <person name="Suetsugu N."/>
            <person name="Sugano S."/>
            <person name="Sugiyama A."/>
            <person name="Sun R."/>
            <person name="Suzuki Y."/>
            <person name="Takenaka M."/>
            <person name="Takezawa D."/>
            <person name="Tomogane H."/>
            <person name="Tsuzuki M."/>
            <person name="Ueda T."/>
            <person name="Umeda M."/>
            <person name="Ward J.M."/>
            <person name="Watanabe Y."/>
            <person name="Yazaki K."/>
            <person name="Yokoyama R."/>
            <person name="Yoshitake Y."/>
            <person name="Yotsui I."/>
            <person name="Zachgo S."/>
            <person name="Schmutz J."/>
        </authorList>
    </citation>
    <scope>NUCLEOTIDE SEQUENCE [LARGE SCALE GENOMIC DNA]</scope>
    <source>
        <strain evidence="12">Tak-1</strain>
    </source>
</reference>
<evidence type="ECO:0000256" key="5">
    <source>
        <dbReference type="ARBA" id="ARBA00022989"/>
    </source>
</evidence>
<comment type="subcellular location">
    <subcellularLocation>
        <location evidence="1">Membrane</location>
        <topology evidence="1">Multi-pass membrane protein</topology>
    </subcellularLocation>
</comment>
<dbReference type="Pfam" id="PF11744">
    <property type="entry name" value="ALMT"/>
    <property type="match status" value="1"/>
</dbReference>
<evidence type="ECO:0000256" key="9">
    <source>
        <dbReference type="SAM" id="MobiDB-lite"/>
    </source>
</evidence>
<feature type="compositionally biased region" description="Polar residues" evidence="9">
    <location>
        <begin position="22"/>
        <end position="32"/>
    </location>
</feature>
<keyword evidence="4 10" id="KW-0812">Transmembrane</keyword>
<feature type="transmembrane region" description="Helical" evidence="10">
    <location>
        <begin position="155"/>
        <end position="173"/>
    </location>
</feature>
<keyword evidence="12" id="KW-1185">Reference proteome</keyword>
<dbReference type="Gramene" id="Mp7g05600.1">
    <property type="protein sequence ID" value="Mp7g05600.1.cds"/>
    <property type="gene ID" value="Mp7g05600"/>
</dbReference>
<evidence type="ECO:0000256" key="6">
    <source>
        <dbReference type="ARBA" id="ARBA00023065"/>
    </source>
</evidence>
<dbReference type="InterPro" id="IPR020966">
    <property type="entry name" value="ALMT"/>
</dbReference>
<evidence type="ECO:0000313" key="12">
    <source>
        <dbReference type="Proteomes" id="UP000244005"/>
    </source>
</evidence>
<proteinExistence type="inferred from homology"/>
<dbReference type="AlphaFoldDB" id="A0A2R6WUK3"/>
<evidence type="ECO:0000256" key="7">
    <source>
        <dbReference type="ARBA" id="ARBA00023136"/>
    </source>
</evidence>
<dbReference type="EMBL" id="KZ772729">
    <property type="protein sequence ID" value="PTQ37510.1"/>
    <property type="molecule type" value="Genomic_DNA"/>
</dbReference>
<dbReference type="OMA" id="YAVAMSM"/>
<accession>A0A2R6WUK3</accession>
<organism evidence="11 12">
    <name type="scientific">Marchantia polymorpha</name>
    <name type="common">Common liverwort</name>
    <name type="synonym">Marchantia aquatica</name>
    <dbReference type="NCBI Taxonomy" id="3197"/>
    <lineage>
        <taxon>Eukaryota</taxon>
        <taxon>Viridiplantae</taxon>
        <taxon>Streptophyta</taxon>
        <taxon>Embryophyta</taxon>
        <taxon>Marchantiophyta</taxon>
        <taxon>Marchantiopsida</taxon>
        <taxon>Marchantiidae</taxon>
        <taxon>Marchantiales</taxon>
        <taxon>Marchantiaceae</taxon>
        <taxon>Marchantia</taxon>
    </lineage>
</organism>
<dbReference type="PANTHER" id="PTHR31086">
    <property type="entry name" value="ALUMINUM-ACTIVATED MALATE TRANSPORTER 10"/>
    <property type="match status" value="1"/>
</dbReference>
<protein>
    <submittedName>
        <fullName evidence="11">Uncharacterized protein</fullName>
    </submittedName>
</protein>
<comment type="similarity">
    <text evidence="2">Belongs to the aromatic acid exporter (TC 2.A.85) family.</text>
</comment>
<dbReference type="Proteomes" id="UP000244005">
    <property type="component" value="Unassembled WGS sequence"/>
</dbReference>
<dbReference type="OrthoDB" id="68611at2759"/>
<feature type="transmembrane region" description="Helical" evidence="10">
    <location>
        <begin position="130"/>
        <end position="149"/>
    </location>
</feature>
<keyword evidence="5 10" id="KW-1133">Transmembrane helix</keyword>
<evidence type="ECO:0000256" key="1">
    <source>
        <dbReference type="ARBA" id="ARBA00004141"/>
    </source>
</evidence>
<keyword evidence="3" id="KW-0813">Transport</keyword>
<feature type="transmembrane region" description="Helical" evidence="10">
    <location>
        <begin position="180"/>
        <end position="198"/>
    </location>
</feature>
<evidence type="ECO:0000313" key="11">
    <source>
        <dbReference type="EMBL" id="PTQ37510.1"/>
    </source>
</evidence>
<dbReference type="GO" id="GO:0016020">
    <property type="term" value="C:membrane"/>
    <property type="evidence" value="ECO:0007669"/>
    <property type="project" value="UniProtKB-SubCell"/>
</dbReference>
<feature type="region of interest" description="Disordered" evidence="9">
    <location>
        <begin position="539"/>
        <end position="558"/>
    </location>
</feature>
<dbReference type="GO" id="GO:0015743">
    <property type="term" value="P:malate transport"/>
    <property type="evidence" value="ECO:0007669"/>
    <property type="project" value="InterPro"/>
</dbReference>
<feature type="transmembrane region" description="Helical" evidence="10">
    <location>
        <begin position="210"/>
        <end position="230"/>
    </location>
</feature>
<evidence type="ECO:0000256" key="2">
    <source>
        <dbReference type="ARBA" id="ARBA00007079"/>
    </source>
</evidence>
<evidence type="ECO:0000256" key="8">
    <source>
        <dbReference type="ARBA" id="ARBA00023303"/>
    </source>
</evidence>
<dbReference type="GO" id="GO:0034220">
    <property type="term" value="P:monoatomic ion transmembrane transport"/>
    <property type="evidence" value="ECO:0007669"/>
    <property type="project" value="UniProtKB-KW"/>
</dbReference>